<dbReference type="Gene3D" id="2.60.40.1930">
    <property type="match status" value="1"/>
</dbReference>
<evidence type="ECO:0000313" key="2">
    <source>
        <dbReference type="EMBL" id="SDM26062.1"/>
    </source>
</evidence>
<reference evidence="3" key="1">
    <citation type="submission" date="2016-10" db="EMBL/GenBank/DDBJ databases">
        <authorList>
            <person name="Varghese N."/>
            <person name="Submissions S."/>
        </authorList>
    </citation>
    <scope>NUCLEOTIDE SEQUENCE [LARGE SCALE GENOMIC DNA]</scope>
    <source>
        <strain evidence="3">DSM 24536</strain>
    </source>
</reference>
<evidence type="ECO:0000256" key="1">
    <source>
        <dbReference type="SAM" id="SignalP"/>
    </source>
</evidence>
<dbReference type="EMBL" id="FNHH01000008">
    <property type="protein sequence ID" value="SDM26062.1"/>
    <property type="molecule type" value="Genomic_DNA"/>
</dbReference>
<gene>
    <name evidence="2" type="ORF">SAMN05421813_108132</name>
</gene>
<dbReference type="AlphaFoldDB" id="A0A1G9RSC6"/>
<dbReference type="RefSeq" id="WP_090703338.1">
    <property type="nucleotide sequence ID" value="NZ_FNHH01000008.1"/>
</dbReference>
<evidence type="ECO:0008006" key="4">
    <source>
        <dbReference type="Google" id="ProtNLM"/>
    </source>
</evidence>
<sequence>MRTALACFLGFILFGTVYAQTSMTDSLVVHKFELHSRSNPSNPLFVHTDKTIYTNNETVWFSAYLIESGKTYLHRHTILSLAMVREDNREIILQDKYLMKDGLSFGSMGLPDSIPPGNYMFIASTNVLDKNGQPLTVFTQPLTIKSIVLNSFNATLSLLDSVVTGGAVRSKLTLTPKEPDPKSKIKPGITYSVGKGEKQTVVLKQNESTYIMTIPASQVNQTNPILLTTITYNEEVGYLSIKLPEHTVSGMDVQFFPEGGNLVNGLTGTIAWEAKNRQNVPIALKGILYRNDIPLDTISTNSYGIGSFKLRPDHEGIYTLKVSANNYLEKDTVFTLPRALEDGIILQLNNAIVNDTLKFSLFSKSPKNIKVLIHNYRKVFGIAEVQAKAIGTKVIMALPELPKGIATITILDENGRPSAERLFFAHHDQKIIGDIQTDKAVYKRKEKVNVKLKLTDQNGKPVQGIMSAAVVQDNRIESSKQQDIESYVYLNHDLGGLPKDPAGRGLDNKDYLEDIMLVKGWRRFTWQNLIQTGAKDTLVIQTPKMTGRVTYNNKDLKKPVQISLFRDSLFELLTTDTDGSFIINENQLVTTEGRKVLASVNEKNKTGFAIETDNPFKNINQRLSDQFVIQNTNVAPAIQNSSDQQLKGMERMIALQEVVVTGNKNDYSLYGMKGAGPNACGDYVCSFGILNCSNHVGGRAPIKGERFGNGFVYSGCILDESNETKTIFKINPVFTSREFYGVNTDSAGLIEAQFISTLFWQPGLMNNEKGETEFSFITGDITGKFRIIIQGVGIENMIFGEQSFTVK</sequence>
<organism evidence="2 3">
    <name type="scientific">Daejeonella rubra</name>
    <dbReference type="NCBI Taxonomy" id="990371"/>
    <lineage>
        <taxon>Bacteria</taxon>
        <taxon>Pseudomonadati</taxon>
        <taxon>Bacteroidota</taxon>
        <taxon>Sphingobacteriia</taxon>
        <taxon>Sphingobacteriales</taxon>
        <taxon>Sphingobacteriaceae</taxon>
        <taxon>Daejeonella</taxon>
    </lineage>
</organism>
<feature type="signal peptide" evidence="1">
    <location>
        <begin position="1"/>
        <end position="19"/>
    </location>
</feature>
<proteinExistence type="predicted"/>
<protein>
    <recommendedName>
        <fullName evidence="4">MG2 domain-containing protein</fullName>
    </recommendedName>
</protein>
<dbReference type="Proteomes" id="UP000199226">
    <property type="component" value="Unassembled WGS sequence"/>
</dbReference>
<keyword evidence="1" id="KW-0732">Signal</keyword>
<feature type="chain" id="PRO_5011701690" description="MG2 domain-containing protein" evidence="1">
    <location>
        <begin position="20"/>
        <end position="807"/>
    </location>
</feature>
<dbReference type="STRING" id="990371.SAMN05421813_108132"/>
<name>A0A1G9RSC6_9SPHI</name>
<dbReference type="OrthoDB" id="609485at2"/>
<evidence type="ECO:0000313" key="3">
    <source>
        <dbReference type="Proteomes" id="UP000199226"/>
    </source>
</evidence>
<accession>A0A1G9RSC6</accession>
<keyword evidence="3" id="KW-1185">Reference proteome</keyword>